<keyword evidence="5" id="KW-1185">Reference proteome</keyword>
<evidence type="ECO:0000313" key="4">
    <source>
        <dbReference type="EMBL" id="RPA79900.1"/>
    </source>
</evidence>
<keyword evidence="2" id="KW-1015">Disulfide bond</keyword>
<dbReference type="InterPro" id="IPR029058">
    <property type="entry name" value="AB_hydrolase_fold"/>
</dbReference>
<name>A0A3N4I717_ASCIM</name>
<dbReference type="InterPro" id="IPR000675">
    <property type="entry name" value="Cutinase/axe"/>
</dbReference>
<protein>
    <submittedName>
        <fullName evidence="4">Alpha/beta-hydrolase</fullName>
    </submittedName>
</protein>
<evidence type="ECO:0000256" key="3">
    <source>
        <dbReference type="SAM" id="SignalP"/>
    </source>
</evidence>
<dbReference type="SUPFAM" id="SSF53474">
    <property type="entry name" value="alpha/beta-Hydrolases"/>
    <property type="match status" value="1"/>
</dbReference>
<dbReference type="Gene3D" id="3.40.50.1820">
    <property type="entry name" value="alpha/beta hydrolase"/>
    <property type="match status" value="1"/>
</dbReference>
<dbReference type="PANTHER" id="PTHR33630:SF13">
    <property type="entry name" value="ACETYLXYLAN ESTERASE"/>
    <property type="match status" value="1"/>
</dbReference>
<dbReference type="Proteomes" id="UP000275078">
    <property type="component" value="Unassembled WGS sequence"/>
</dbReference>
<dbReference type="PANTHER" id="PTHR33630">
    <property type="entry name" value="CUTINASE RV1984C-RELATED-RELATED"/>
    <property type="match status" value="1"/>
</dbReference>
<reference evidence="4 5" key="1">
    <citation type="journal article" date="2018" name="Nat. Ecol. Evol.">
        <title>Pezizomycetes genomes reveal the molecular basis of ectomycorrhizal truffle lifestyle.</title>
        <authorList>
            <person name="Murat C."/>
            <person name="Payen T."/>
            <person name="Noel B."/>
            <person name="Kuo A."/>
            <person name="Morin E."/>
            <person name="Chen J."/>
            <person name="Kohler A."/>
            <person name="Krizsan K."/>
            <person name="Balestrini R."/>
            <person name="Da Silva C."/>
            <person name="Montanini B."/>
            <person name="Hainaut M."/>
            <person name="Levati E."/>
            <person name="Barry K.W."/>
            <person name="Belfiori B."/>
            <person name="Cichocki N."/>
            <person name="Clum A."/>
            <person name="Dockter R.B."/>
            <person name="Fauchery L."/>
            <person name="Guy J."/>
            <person name="Iotti M."/>
            <person name="Le Tacon F."/>
            <person name="Lindquist E.A."/>
            <person name="Lipzen A."/>
            <person name="Malagnac F."/>
            <person name="Mello A."/>
            <person name="Molinier V."/>
            <person name="Miyauchi S."/>
            <person name="Poulain J."/>
            <person name="Riccioni C."/>
            <person name="Rubini A."/>
            <person name="Sitrit Y."/>
            <person name="Splivallo R."/>
            <person name="Traeger S."/>
            <person name="Wang M."/>
            <person name="Zifcakova L."/>
            <person name="Wipf D."/>
            <person name="Zambonelli A."/>
            <person name="Paolocci F."/>
            <person name="Nowrousian M."/>
            <person name="Ottonello S."/>
            <person name="Baldrian P."/>
            <person name="Spatafora J.W."/>
            <person name="Henrissat B."/>
            <person name="Nagy L.G."/>
            <person name="Aury J.M."/>
            <person name="Wincker P."/>
            <person name="Grigoriev I.V."/>
            <person name="Bonfante P."/>
            <person name="Martin F.M."/>
        </authorList>
    </citation>
    <scope>NUCLEOTIDE SEQUENCE [LARGE SCALE GENOMIC DNA]</scope>
    <source>
        <strain evidence="4 5">RN42</strain>
    </source>
</reference>
<evidence type="ECO:0000313" key="5">
    <source>
        <dbReference type="Proteomes" id="UP000275078"/>
    </source>
</evidence>
<proteinExistence type="predicted"/>
<gene>
    <name evidence="4" type="ORF">BJ508DRAFT_347899</name>
</gene>
<dbReference type="SMART" id="SM01110">
    <property type="entry name" value="Cutinase"/>
    <property type="match status" value="1"/>
</dbReference>
<dbReference type="OrthoDB" id="2586582at2759"/>
<feature type="chain" id="PRO_5018199231" evidence="3">
    <location>
        <begin position="18"/>
        <end position="236"/>
    </location>
</feature>
<dbReference type="Pfam" id="PF01083">
    <property type="entry name" value="Cutinase"/>
    <property type="match status" value="1"/>
</dbReference>
<dbReference type="AlphaFoldDB" id="A0A3N4I717"/>
<evidence type="ECO:0000256" key="1">
    <source>
        <dbReference type="ARBA" id="ARBA00022801"/>
    </source>
</evidence>
<organism evidence="4 5">
    <name type="scientific">Ascobolus immersus RN42</name>
    <dbReference type="NCBI Taxonomy" id="1160509"/>
    <lineage>
        <taxon>Eukaryota</taxon>
        <taxon>Fungi</taxon>
        <taxon>Dikarya</taxon>
        <taxon>Ascomycota</taxon>
        <taxon>Pezizomycotina</taxon>
        <taxon>Pezizomycetes</taxon>
        <taxon>Pezizales</taxon>
        <taxon>Ascobolaceae</taxon>
        <taxon>Ascobolus</taxon>
    </lineage>
</organism>
<feature type="signal peptide" evidence="3">
    <location>
        <begin position="1"/>
        <end position="17"/>
    </location>
</feature>
<dbReference type="STRING" id="1160509.A0A3N4I717"/>
<evidence type="ECO:0000256" key="2">
    <source>
        <dbReference type="ARBA" id="ARBA00023157"/>
    </source>
</evidence>
<accession>A0A3N4I717</accession>
<keyword evidence="3" id="KW-0732">Signal</keyword>
<keyword evidence="1 4" id="KW-0378">Hydrolase</keyword>
<sequence length="236" mass="24622">MLPSSIFLFSILGLSSAYPQRTGNQLPCEDVHIFIARGSTEPFPGRQGAQVDAICSGLPSCGYEDIIYPATYEDYCNSVAIGAANGQKAMADYVERCPDSKLVLTGYSQGAHVVGDIVGGGGGYGGAAVGCLQPVNPPLKRDAAPGRNLVAALILGDVRHTGNQSYNIGSGSSKDGAWPRSEELLTGLEPFADVLGSWCDAVDPVCAGGNDGEAHTTLYFTPEALGEMAEFVKSRL</sequence>
<dbReference type="GO" id="GO:0052689">
    <property type="term" value="F:carboxylic ester hydrolase activity"/>
    <property type="evidence" value="ECO:0007669"/>
    <property type="project" value="UniProtKB-ARBA"/>
</dbReference>
<dbReference type="EMBL" id="ML119694">
    <property type="protein sequence ID" value="RPA79900.1"/>
    <property type="molecule type" value="Genomic_DNA"/>
</dbReference>